<organism evidence="2 3">
    <name type="scientific">Stylophora pistillata</name>
    <name type="common">Smooth cauliflower coral</name>
    <dbReference type="NCBI Taxonomy" id="50429"/>
    <lineage>
        <taxon>Eukaryota</taxon>
        <taxon>Metazoa</taxon>
        <taxon>Cnidaria</taxon>
        <taxon>Anthozoa</taxon>
        <taxon>Hexacorallia</taxon>
        <taxon>Scleractinia</taxon>
        <taxon>Astrocoeniina</taxon>
        <taxon>Pocilloporidae</taxon>
        <taxon>Stylophora</taxon>
    </lineage>
</organism>
<keyword evidence="3" id="KW-1185">Reference proteome</keyword>
<reference evidence="3" key="1">
    <citation type="journal article" date="2017" name="bioRxiv">
        <title>Comparative analysis of the genomes of Stylophora pistillata and Acropora digitifera provides evidence for extensive differences between species of corals.</title>
        <authorList>
            <person name="Voolstra C.R."/>
            <person name="Li Y."/>
            <person name="Liew Y.J."/>
            <person name="Baumgarten S."/>
            <person name="Zoccola D."/>
            <person name="Flot J.-F."/>
            <person name="Tambutte S."/>
            <person name="Allemand D."/>
            <person name="Aranda M."/>
        </authorList>
    </citation>
    <scope>NUCLEOTIDE SEQUENCE [LARGE SCALE GENOMIC DNA]</scope>
</reference>
<protein>
    <submittedName>
        <fullName evidence="2">Retrovirus-related Pol polyprotein from type-1 retrotransposable element R1 2</fullName>
    </submittedName>
</protein>
<evidence type="ECO:0000256" key="1">
    <source>
        <dbReference type="SAM" id="MobiDB-lite"/>
    </source>
</evidence>
<evidence type="ECO:0000313" key="2">
    <source>
        <dbReference type="EMBL" id="PFX13395.1"/>
    </source>
</evidence>
<dbReference type="STRING" id="50429.A0A2B4RAT2"/>
<name>A0A2B4RAT2_STYPI</name>
<dbReference type="Proteomes" id="UP000225706">
    <property type="component" value="Unassembled WGS sequence"/>
</dbReference>
<sequence>MYADDTHLTYAGSNLENVQFCLNEDLENVFNWLQANKLTLNMTKTEFMLIGSRQRLNTLTASPTIRMNNTQVSQVSATKSLGVIIDDKLDWHSHIEKLTKKIASGIGALKRIRHLIPASTLHLIYQALVKPHFDYCDIVWGSCGKTLRDKLQKLQNRAARVLTFSNYDADATELLEFLGWKNLARQQEIHKATMMFRCLHGLAPRYLYSKFTWRDSAYDLRDSENKLNVPLPRTNYYRKSFSYNGATLWNSLPRDIRNTESLGLFKQLWNMGEPSAVLLYAEEDYKPEPPVIVTRANIPDTGAIGLPDGAKSLKVATNAGDWLASPEIKHEPYHRKIDAGKDYPNPETMGFPRDDAVKSLKRA</sequence>
<proteinExistence type="predicted"/>
<dbReference type="EMBL" id="LSMT01000988">
    <property type="protein sequence ID" value="PFX13395.1"/>
    <property type="molecule type" value="Genomic_DNA"/>
</dbReference>
<evidence type="ECO:0000313" key="3">
    <source>
        <dbReference type="Proteomes" id="UP000225706"/>
    </source>
</evidence>
<dbReference type="OrthoDB" id="5947836at2759"/>
<comment type="caution">
    <text evidence="2">The sequence shown here is derived from an EMBL/GenBank/DDBJ whole genome shotgun (WGS) entry which is preliminary data.</text>
</comment>
<dbReference type="AlphaFoldDB" id="A0A2B4RAT2"/>
<feature type="region of interest" description="Disordered" evidence="1">
    <location>
        <begin position="335"/>
        <end position="363"/>
    </location>
</feature>
<dbReference type="PANTHER" id="PTHR33332">
    <property type="entry name" value="REVERSE TRANSCRIPTASE DOMAIN-CONTAINING PROTEIN"/>
    <property type="match status" value="1"/>
</dbReference>
<feature type="compositionally biased region" description="Basic and acidic residues" evidence="1">
    <location>
        <begin position="352"/>
        <end position="363"/>
    </location>
</feature>
<accession>A0A2B4RAT2</accession>
<gene>
    <name evidence="2" type="ORF">AWC38_SpisGene22522</name>
</gene>